<feature type="region of interest" description="Disordered" evidence="1">
    <location>
        <begin position="1"/>
        <end position="29"/>
    </location>
</feature>
<proteinExistence type="predicted"/>
<dbReference type="Proteomes" id="UP000054223">
    <property type="component" value="Unassembled WGS sequence"/>
</dbReference>
<organism evidence="2 3">
    <name type="scientific">Solirubrum puertoriconensis</name>
    <dbReference type="NCBI Taxonomy" id="1751427"/>
    <lineage>
        <taxon>Bacteria</taxon>
        <taxon>Pseudomonadati</taxon>
        <taxon>Bacteroidota</taxon>
        <taxon>Cytophagia</taxon>
        <taxon>Cytophagales</taxon>
    </lineage>
</organism>
<evidence type="ECO:0000313" key="2">
    <source>
        <dbReference type="EMBL" id="KUG07303.1"/>
    </source>
</evidence>
<accession>A0A9X0HJW6</accession>
<reference evidence="2 3" key="1">
    <citation type="submission" date="2015-11" db="EMBL/GenBank/DDBJ databases">
        <title>Solirubrum puertoriconensis gen. nov. an environmental bacteria isolated in Puerto Rico.</title>
        <authorList>
            <person name="Cuebas-Irizarry M.F."/>
            <person name="Montalvo-Rodriguez R."/>
        </authorList>
    </citation>
    <scope>NUCLEOTIDE SEQUENCE [LARGE SCALE GENOMIC DNA]</scope>
    <source>
        <strain evidence="2 3">MC1A</strain>
    </source>
</reference>
<evidence type="ECO:0000313" key="3">
    <source>
        <dbReference type="Proteomes" id="UP000054223"/>
    </source>
</evidence>
<gene>
    <name evidence="2" type="ORF">ASU33_13155</name>
</gene>
<comment type="caution">
    <text evidence="2">The sequence shown here is derived from an EMBL/GenBank/DDBJ whole genome shotgun (WGS) entry which is preliminary data.</text>
</comment>
<name>A0A9X0HJW6_SOLP1</name>
<dbReference type="AlphaFoldDB" id="A0A9X0HJW6"/>
<dbReference type="EMBL" id="LNAL01000007">
    <property type="protein sequence ID" value="KUG07303.1"/>
    <property type="molecule type" value="Genomic_DNA"/>
</dbReference>
<sequence>MQLVVGENIDGAGTRRMDAGGPPRPAGPQKYVKAARKVEARQTSVRFGLLIIFAEADLARFCGHQCARFSR</sequence>
<protein>
    <submittedName>
        <fullName evidence="2">Uncharacterized protein</fullName>
    </submittedName>
</protein>
<evidence type="ECO:0000256" key="1">
    <source>
        <dbReference type="SAM" id="MobiDB-lite"/>
    </source>
</evidence>
<keyword evidence="3" id="KW-1185">Reference proteome</keyword>